<evidence type="ECO:0000259" key="6">
    <source>
        <dbReference type="PROSITE" id="PS50893"/>
    </source>
</evidence>
<keyword evidence="3" id="KW-0547">Nucleotide-binding</keyword>
<dbReference type="PANTHER" id="PTHR43776">
    <property type="entry name" value="TRANSPORT ATP-BINDING PROTEIN"/>
    <property type="match status" value="1"/>
</dbReference>
<dbReference type="InterPro" id="IPR003439">
    <property type="entry name" value="ABC_transporter-like_ATP-bd"/>
</dbReference>
<dbReference type="Gene3D" id="3.40.50.300">
    <property type="entry name" value="P-loop containing nucleotide triphosphate hydrolases"/>
    <property type="match status" value="1"/>
</dbReference>
<evidence type="ECO:0000256" key="5">
    <source>
        <dbReference type="SAM" id="MobiDB-lite"/>
    </source>
</evidence>
<dbReference type="NCBIfam" id="TIGR01727">
    <property type="entry name" value="oligo_HPY"/>
    <property type="match status" value="1"/>
</dbReference>
<keyword evidence="8" id="KW-1185">Reference proteome</keyword>
<dbReference type="GO" id="GO:0055085">
    <property type="term" value="P:transmembrane transport"/>
    <property type="evidence" value="ECO:0007669"/>
    <property type="project" value="UniProtKB-ARBA"/>
</dbReference>
<dbReference type="EMBL" id="JBHTAR010000011">
    <property type="protein sequence ID" value="MFC7199015.1"/>
    <property type="molecule type" value="Genomic_DNA"/>
</dbReference>
<dbReference type="InterPro" id="IPR017871">
    <property type="entry name" value="ABC_transporter-like_CS"/>
</dbReference>
<organism evidence="7 8">
    <name type="scientific">Halospeciosus flavus</name>
    <dbReference type="NCBI Taxonomy" id="3032283"/>
    <lineage>
        <taxon>Archaea</taxon>
        <taxon>Methanobacteriati</taxon>
        <taxon>Methanobacteriota</taxon>
        <taxon>Stenosarchaea group</taxon>
        <taxon>Halobacteria</taxon>
        <taxon>Halobacteriales</taxon>
        <taxon>Halobacteriaceae</taxon>
        <taxon>Halospeciosus</taxon>
    </lineage>
</organism>
<dbReference type="InterPro" id="IPR027417">
    <property type="entry name" value="P-loop_NTPase"/>
</dbReference>
<feature type="compositionally biased region" description="Low complexity" evidence="5">
    <location>
        <begin position="8"/>
        <end position="20"/>
    </location>
</feature>
<evidence type="ECO:0000256" key="1">
    <source>
        <dbReference type="ARBA" id="ARBA00005417"/>
    </source>
</evidence>
<dbReference type="FunFam" id="3.40.50.300:FF:000016">
    <property type="entry name" value="Oligopeptide ABC transporter ATP-binding component"/>
    <property type="match status" value="1"/>
</dbReference>
<feature type="region of interest" description="Disordered" evidence="5">
    <location>
        <begin position="281"/>
        <end position="301"/>
    </location>
</feature>
<dbReference type="GO" id="GO:0005524">
    <property type="term" value="F:ATP binding"/>
    <property type="evidence" value="ECO:0007669"/>
    <property type="project" value="UniProtKB-KW"/>
</dbReference>
<dbReference type="Pfam" id="PF08352">
    <property type="entry name" value="oligo_HPY"/>
    <property type="match status" value="1"/>
</dbReference>
<dbReference type="InterPro" id="IPR013563">
    <property type="entry name" value="Oligopep_ABC_C"/>
</dbReference>
<dbReference type="InterPro" id="IPR050319">
    <property type="entry name" value="ABC_transp_ATP-bind"/>
</dbReference>
<protein>
    <submittedName>
        <fullName evidence="7">ABC transporter ATP-binding protein</fullName>
    </submittedName>
</protein>
<name>A0ABD5Z1X9_9EURY</name>
<dbReference type="CDD" id="cd03257">
    <property type="entry name" value="ABC_NikE_OppD_transporters"/>
    <property type="match status" value="1"/>
</dbReference>
<evidence type="ECO:0000313" key="8">
    <source>
        <dbReference type="Proteomes" id="UP001596447"/>
    </source>
</evidence>
<dbReference type="AlphaFoldDB" id="A0ABD5Z1X9"/>
<keyword evidence="4 7" id="KW-0067">ATP-binding</keyword>
<comment type="similarity">
    <text evidence="1">Belongs to the ABC transporter superfamily.</text>
</comment>
<sequence length="448" mass="48463">MSSERTDSSASASDSAPDASAEPLLDVVGLKKHYPVTEGLFNRQVGTVRAVDGVDFTVRAGETVGLVGESGCGKSTAAETVLRLEEPTAGEIRFEGQDVTDLDGDDERAFRRNAQHIFQDPDSSFDPRMTIGESVMEPMRVHGLDERAKRRAVAKNLLERVGLDRDDVDRYPHEFSGGQKQRISIARAIATNPDLLVADEPVSALDVSIQASILQLLDDLQQEFDIGVLLISHNMGVVREVCDRVNVMYLGEIVESGPTESLFADPKHPYTRALLSAIPSPDPRQRGSGVGLTGSVPSPANPPSGCRFHTRCPEVVQPADYDFDQAAWRSVMDLRVRLQTEGIDVDAVREFVADETATDASDISAAAMTAAIRDEFDIPDELGDSDAEAVLSDALADVAAGRQEQATDRLAAEFETPCETQTPATTDVGDDRIVECLRHELDVAETAD</sequence>
<evidence type="ECO:0000256" key="3">
    <source>
        <dbReference type="ARBA" id="ARBA00022741"/>
    </source>
</evidence>
<dbReference type="Pfam" id="PF00005">
    <property type="entry name" value="ABC_tran"/>
    <property type="match status" value="1"/>
</dbReference>
<dbReference type="RefSeq" id="WP_279528965.1">
    <property type="nucleotide sequence ID" value="NZ_CP122312.1"/>
</dbReference>
<evidence type="ECO:0000256" key="2">
    <source>
        <dbReference type="ARBA" id="ARBA00022448"/>
    </source>
</evidence>
<proteinExistence type="inferred from homology"/>
<feature type="domain" description="ABC transporter" evidence="6">
    <location>
        <begin position="25"/>
        <end position="275"/>
    </location>
</feature>
<dbReference type="PROSITE" id="PS00211">
    <property type="entry name" value="ABC_TRANSPORTER_1"/>
    <property type="match status" value="1"/>
</dbReference>
<evidence type="ECO:0000256" key="4">
    <source>
        <dbReference type="ARBA" id="ARBA00022840"/>
    </source>
</evidence>
<dbReference type="Proteomes" id="UP001596447">
    <property type="component" value="Unassembled WGS sequence"/>
</dbReference>
<reference evidence="7 8" key="1">
    <citation type="journal article" date="2019" name="Int. J. Syst. Evol. Microbiol.">
        <title>The Global Catalogue of Microorganisms (GCM) 10K type strain sequencing project: providing services to taxonomists for standard genome sequencing and annotation.</title>
        <authorList>
            <consortium name="The Broad Institute Genomics Platform"/>
            <consortium name="The Broad Institute Genome Sequencing Center for Infectious Disease"/>
            <person name="Wu L."/>
            <person name="Ma J."/>
        </authorList>
    </citation>
    <scope>NUCLEOTIDE SEQUENCE [LARGE SCALE GENOMIC DNA]</scope>
    <source>
        <strain evidence="7 8">XZGYJ-43</strain>
    </source>
</reference>
<dbReference type="PROSITE" id="PS50893">
    <property type="entry name" value="ABC_TRANSPORTER_2"/>
    <property type="match status" value="1"/>
</dbReference>
<comment type="caution">
    <text evidence="7">The sequence shown here is derived from an EMBL/GenBank/DDBJ whole genome shotgun (WGS) entry which is preliminary data.</text>
</comment>
<accession>A0ABD5Z1X9</accession>
<dbReference type="InterPro" id="IPR003593">
    <property type="entry name" value="AAA+_ATPase"/>
</dbReference>
<dbReference type="PANTHER" id="PTHR43776:SF7">
    <property type="entry name" value="D,D-DIPEPTIDE TRANSPORT ATP-BINDING PROTEIN DDPF-RELATED"/>
    <property type="match status" value="1"/>
</dbReference>
<dbReference type="SMART" id="SM00382">
    <property type="entry name" value="AAA"/>
    <property type="match status" value="1"/>
</dbReference>
<evidence type="ECO:0000313" key="7">
    <source>
        <dbReference type="EMBL" id="MFC7199015.1"/>
    </source>
</evidence>
<feature type="region of interest" description="Disordered" evidence="5">
    <location>
        <begin position="1"/>
        <end position="20"/>
    </location>
</feature>
<dbReference type="SUPFAM" id="SSF52540">
    <property type="entry name" value="P-loop containing nucleoside triphosphate hydrolases"/>
    <property type="match status" value="1"/>
</dbReference>
<keyword evidence="2" id="KW-0813">Transport</keyword>
<gene>
    <name evidence="7" type="ORF">ACFQJ9_06230</name>
</gene>